<organism evidence="2 3">
    <name type="scientific">Symbiochloris irregularis</name>
    <dbReference type="NCBI Taxonomy" id="706552"/>
    <lineage>
        <taxon>Eukaryota</taxon>
        <taxon>Viridiplantae</taxon>
        <taxon>Chlorophyta</taxon>
        <taxon>core chlorophytes</taxon>
        <taxon>Trebouxiophyceae</taxon>
        <taxon>Trebouxiales</taxon>
        <taxon>Trebouxiaceae</taxon>
        <taxon>Symbiochloris</taxon>
    </lineage>
</organism>
<gene>
    <name evidence="2" type="ORF">WJX73_009507</name>
</gene>
<accession>A0AAW1P6E6</accession>
<name>A0AAW1P6E6_9CHLO</name>
<evidence type="ECO:0000313" key="3">
    <source>
        <dbReference type="Proteomes" id="UP001465755"/>
    </source>
</evidence>
<protein>
    <submittedName>
        <fullName evidence="2">Uncharacterized protein</fullName>
    </submittedName>
</protein>
<feature type="compositionally biased region" description="Basic and acidic residues" evidence="1">
    <location>
        <begin position="61"/>
        <end position="73"/>
    </location>
</feature>
<feature type="compositionally biased region" description="Polar residues" evidence="1">
    <location>
        <begin position="34"/>
        <end position="48"/>
    </location>
</feature>
<reference evidence="2 3" key="1">
    <citation type="journal article" date="2024" name="Nat. Commun.">
        <title>Phylogenomics reveals the evolutionary origins of lichenization in chlorophyte algae.</title>
        <authorList>
            <person name="Puginier C."/>
            <person name="Libourel C."/>
            <person name="Otte J."/>
            <person name="Skaloud P."/>
            <person name="Haon M."/>
            <person name="Grisel S."/>
            <person name="Petersen M."/>
            <person name="Berrin J.G."/>
            <person name="Delaux P.M."/>
            <person name="Dal Grande F."/>
            <person name="Keller J."/>
        </authorList>
    </citation>
    <scope>NUCLEOTIDE SEQUENCE [LARGE SCALE GENOMIC DNA]</scope>
    <source>
        <strain evidence="2 3">SAG 2036</strain>
    </source>
</reference>
<dbReference type="AlphaFoldDB" id="A0AAW1P6E6"/>
<proteinExistence type="predicted"/>
<keyword evidence="3" id="KW-1185">Reference proteome</keyword>
<evidence type="ECO:0000313" key="2">
    <source>
        <dbReference type="EMBL" id="KAK9806456.1"/>
    </source>
</evidence>
<evidence type="ECO:0000256" key="1">
    <source>
        <dbReference type="SAM" id="MobiDB-lite"/>
    </source>
</evidence>
<comment type="caution">
    <text evidence="2">The sequence shown here is derived from an EMBL/GenBank/DDBJ whole genome shotgun (WGS) entry which is preliminary data.</text>
</comment>
<dbReference type="EMBL" id="JALJOQ010000038">
    <property type="protein sequence ID" value="KAK9806456.1"/>
    <property type="molecule type" value="Genomic_DNA"/>
</dbReference>
<dbReference type="Proteomes" id="UP001465755">
    <property type="component" value="Unassembled WGS sequence"/>
</dbReference>
<feature type="region of interest" description="Disordered" evidence="1">
    <location>
        <begin position="34"/>
        <end position="73"/>
    </location>
</feature>
<sequence length="138" mass="15183">MLLDRIAHTATRLYRHQRGTCGLAPCGSLPSRQCYSSTDDASGKTRSQGGLPEVVMEVDDPGGKASRESLTEEEFKARQSKAVEAWLEHRFGNEKVELVKLLQKHGVIVRGGPEGGESLIAALLEWKADKSSLQRPPW</sequence>